<dbReference type="FunFam" id="1.10.1200.10:FF:000005">
    <property type="entry name" value="Nonribosomal peptide synthetase 1"/>
    <property type="match status" value="1"/>
</dbReference>
<dbReference type="Gene3D" id="3.30.559.30">
    <property type="entry name" value="Nonribosomal peptide synthetase, condensation domain"/>
    <property type="match status" value="2"/>
</dbReference>
<dbReference type="InterPro" id="IPR000873">
    <property type="entry name" value="AMP-dep_synth/lig_dom"/>
</dbReference>
<organism evidence="10 11">
    <name type="scientific">Brevibacillus laterosporus</name>
    <name type="common">Bacillus laterosporus</name>
    <dbReference type="NCBI Taxonomy" id="1465"/>
    <lineage>
        <taxon>Bacteria</taxon>
        <taxon>Bacillati</taxon>
        <taxon>Bacillota</taxon>
        <taxon>Bacilli</taxon>
        <taxon>Bacillales</taxon>
        <taxon>Paenibacillaceae</taxon>
        <taxon>Brevibacillus</taxon>
    </lineage>
</organism>
<proteinExistence type="inferred from homology"/>
<dbReference type="InterPro" id="IPR020845">
    <property type="entry name" value="AMP-binding_CS"/>
</dbReference>
<dbReference type="CDD" id="cd19534">
    <property type="entry name" value="E_NRPS"/>
    <property type="match status" value="1"/>
</dbReference>
<dbReference type="InterPro" id="IPR010060">
    <property type="entry name" value="NRPS_synth"/>
</dbReference>
<keyword evidence="7" id="KW-0045">Antibiotic biosynthesis</keyword>
<dbReference type="PANTHER" id="PTHR45527">
    <property type="entry name" value="NONRIBOSOMAL PEPTIDE SYNTHETASE"/>
    <property type="match status" value="1"/>
</dbReference>
<gene>
    <name evidence="10" type="ORF">EEL30_19715</name>
</gene>
<dbReference type="SUPFAM" id="SSF47336">
    <property type="entry name" value="ACP-like"/>
    <property type="match status" value="1"/>
</dbReference>
<dbReference type="Gene3D" id="3.30.559.10">
    <property type="entry name" value="Chloramphenicol acetyltransferase-like domain"/>
    <property type="match status" value="2"/>
</dbReference>
<dbReference type="NCBIfam" id="TIGR04020">
    <property type="entry name" value="seco_metab_LLM"/>
    <property type="match status" value="1"/>
</dbReference>
<dbReference type="Pfam" id="PF00296">
    <property type="entry name" value="Bac_luciferase"/>
    <property type="match status" value="1"/>
</dbReference>
<dbReference type="GO" id="GO:0005737">
    <property type="term" value="C:cytoplasm"/>
    <property type="evidence" value="ECO:0007669"/>
    <property type="project" value="TreeGrafter"/>
</dbReference>
<dbReference type="PROSITE" id="PS00455">
    <property type="entry name" value="AMP_BINDING"/>
    <property type="match status" value="1"/>
</dbReference>
<dbReference type="SUPFAM" id="SSF51679">
    <property type="entry name" value="Bacterial luciferase-like"/>
    <property type="match status" value="1"/>
</dbReference>
<evidence type="ECO:0000256" key="2">
    <source>
        <dbReference type="ARBA" id="ARBA00006432"/>
    </source>
</evidence>
<evidence type="ECO:0000313" key="10">
    <source>
        <dbReference type="EMBL" id="QDX94311.1"/>
    </source>
</evidence>
<dbReference type="GO" id="GO:0031177">
    <property type="term" value="F:phosphopantetheine binding"/>
    <property type="evidence" value="ECO:0007669"/>
    <property type="project" value="TreeGrafter"/>
</dbReference>
<dbReference type="InterPro" id="IPR045851">
    <property type="entry name" value="AMP-bd_C_sf"/>
</dbReference>
<comment type="similarity">
    <text evidence="2">Belongs to the ATP-dependent AMP-binding enzyme family.</text>
</comment>
<dbReference type="InterPro" id="IPR024011">
    <property type="entry name" value="Biosynth_lucif-like_mOase_dom"/>
</dbReference>
<dbReference type="InterPro" id="IPR042099">
    <property type="entry name" value="ANL_N_sf"/>
</dbReference>
<dbReference type="FunFam" id="2.30.38.10:FF:000001">
    <property type="entry name" value="Non-ribosomal peptide synthetase PvdI"/>
    <property type="match status" value="1"/>
</dbReference>
<dbReference type="Pfam" id="PF00668">
    <property type="entry name" value="Condensation"/>
    <property type="match status" value="2"/>
</dbReference>
<accession>A0A518VBE1</accession>
<dbReference type="Proteomes" id="UP000319432">
    <property type="component" value="Chromosome"/>
</dbReference>
<dbReference type="GO" id="GO:0016874">
    <property type="term" value="F:ligase activity"/>
    <property type="evidence" value="ECO:0007669"/>
    <property type="project" value="UniProtKB-KW"/>
</dbReference>
<name>A0A518VBE1_BRELA</name>
<evidence type="ECO:0000259" key="9">
    <source>
        <dbReference type="PROSITE" id="PS50075"/>
    </source>
</evidence>
<dbReference type="Gene3D" id="3.30.300.30">
    <property type="match status" value="1"/>
</dbReference>
<evidence type="ECO:0000313" key="11">
    <source>
        <dbReference type="Proteomes" id="UP000319432"/>
    </source>
</evidence>
<dbReference type="InterPro" id="IPR006162">
    <property type="entry name" value="Ppantetheine_attach_site"/>
</dbReference>
<dbReference type="SUPFAM" id="SSF56801">
    <property type="entry name" value="Acetyl-CoA synthetase-like"/>
    <property type="match status" value="2"/>
</dbReference>
<evidence type="ECO:0000256" key="3">
    <source>
        <dbReference type="ARBA" id="ARBA00022450"/>
    </source>
</evidence>
<dbReference type="SUPFAM" id="SSF52777">
    <property type="entry name" value="CoA-dependent acyltransferases"/>
    <property type="match status" value="4"/>
</dbReference>
<dbReference type="Pfam" id="PF13193">
    <property type="entry name" value="AMP-binding_C"/>
    <property type="match status" value="1"/>
</dbReference>
<dbReference type="GO" id="GO:0043041">
    <property type="term" value="P:amino acid activation for nonribosomal peptide biosynthetic process"/>
    <property type="evidence" value="ECO:0007669"/>
    <property type="project" value="TreeGrafter"/>
</dbReference>
<dbReference type="OrthoDB" id="9814695at2"/>
<dbReference type="Gene3D" id="3.20.20.30">
    <property type="entry name" value="Luciferase-like domain"/>
    <property type="match status" value="1"/>
</dbReference>
<protein>
    <submittedName>
        <fullName evidence="10">LLM class flavin-dependent oxidoreductase</fullName>
    </submittedName>
</protein>
<keyword evidence="3" id="KW-0596">Phosphopantetheine</keyword>
<keyword evidence="11" id="KW-1185">Reference proteome</keyword>
<evidence type="ECO:0000256" key="6">
    <source>
        <dbReference type="ARBA" id="ARBA00022737"/>
    </source>
</evidence>
<dbReference type="InterPro" id="IPR011251">
    <property type="entry name" value="Luciferase-like_dom"/>
</dbReference>
<feature type="domain" description="Carrier" evidence="9">
    <location>
        <begin position="1349"/>
        <end position="1423"/>
    </location>
</feature>
<dbReference type="InterPro" id="IPR036736">
    <property type="entry name" value="ACP-like_sf"/>
</dbReference>
<dbReference type="GO" id="GO:0017000">
    <property type="term" value="P:antibiotic biosynthetic process"/>
    <property type="evidence" value="ECO:0007669"/>
    <property type="project" value="UniProtKB-KW"/>
</dbReference>
<keyword evidence="8" id="KW-0511">Multifunctional enzyme</keyword>
<comment type="cofactor">
    <cofactor evidence="1">
        <name>pantetheine 4'-phosphate</name>
        <dbReference type="ChEBI" id="CHEBI:47942"/>
    </cofactor>
</comment>
<sequence>METNNAQIQKIYSLTSTQEGMLFHSIIDRTSGTYYQQAVFTVNGLLDPELLEKSFNLVIERYEIFRTMFVYEKIQTPKQIVLKERPLQVRVIDITHLDDEKKKTYVDDFITSDRSIGFDLTHDNLFRVTVIQTGIDSCHIVWGYHHILMDGWSSGIVLDELFRMYACLRAEKTCELEAVQPFSQFVKWLEQQNHEEAKAFWNQYLDQYEQPRSLPALDRGSASGQFKHGEIFFELDEEITDKLKEISKQHQVTINTVFEACFGVFLQKYSNHTDVVFGSVVSGRPPTLPGIDNMVGLFINTVPKRVKCEDNQVFSSLLQKIQRASLEAKDYEHYPLYEIQSQSQLKQELISHLLIFDNYPLSKGLDRLQDKQNMGFSVTNIQFTEHPNYDLTLHIQIEQVVKIKLIYNELVYKKEQAEQFKTHFMHILRTVTSVSDPLIAELELLDQVEKNNIISEFNKTEQCLFDEKTIQDWFHEQVKKTPDEVAVVYQERTLTYRQLDEFSNQLAHYLRIQYQIQPSDLIGIMADRSEQMIVTLLAILKSGAAYVPIDPTYPADRIRYIIQDSHMKVLLTESRFQQRLVDTSETVSLFLDQIHAELVKQSTATPHVINQGSDLAYVIYTSGSTGNPKGVMVTHDNVSNFFTAMDQTLQPNATDAFLSVTTISFDISVLELFWTLTRGIQVVISPDDTYENYDSFLTNKEQPQMDFSVFFFSSYDHQQVDDKYSLLLETTKFADEHGFNAVWTPERHFHEFGGLYPNPSVISSALAMITQNLQLRSGSIVSPLHDSLRIAEEWSVVDNLSKGRVGLSFAPGWHVDDFVLRPENYEERYAHMFRQMEEVRQLWRGEKLTRSNGKGYSIEVQSFPKPIQSEVPVWVTTTGTAESFIQAGKMGTNILTHFLGQDIHNLAKNIRLYHETLLDNGYDPKHFKVSIMLHTFIDDDIEYVQDKVKKPFCDYLRSSVSLIRNLAQNLNIGTDEFDINNVSEEDIEQILEVAFQRYWNTATLLGTPESCNRLVEQLYHIGVNEIACLLDFGIDHASVVRGLHHLAQFKDRYAKKSELEAITRETTTYIRPITMLQTTPSRLKMIAADPNSQQFLQSLDTLLVGGEAFPPSLMQQMRSKTTANIYNMYGPTETTIWSAMHEVVDTDQIAYIGKPIANTQIYILDEHHHVLPIGVIGEIYIGGRGVVKGYWSRDSLTFEKFIPNPFSSDPLSRLYQTGDLGRYRADGTLEFIERKDFQVKIRGYRMELGEIETAILRHSDVAEVAITTQADEHGDKQLIAYMVWKPNTDKRSKNVAQLRSFLAESLPGYMIPAYFATLEQLPLTPNGKIDRRALPVDWTLIDTGVEYVEASNDKEDILVSVWQKVLGINKVSVHDNFFSLGGDSIRAIQVSSLIQKYQYKIQINDLFKYPTIRELSQYVKPIKTKRTTNQLVEGGVRLTPIQHWFFQQNLTDTHHYNHAVMIHHEQGWDELLLRKVFTRLVEHHDALRMTFMIEGERVIQQIRGLTDRLFDYTLVDFRGEHVTPAIIEAEASNIQAGFDLSTGPLMAIGHFKTDHGDHLLIVIHHLVVDGISWRILLDDLASGYVQALNGEAIHFQDKTDSFKEWSTELHVYANSQTLRKESSYWEQLAKVPVVSLPQDQTVTDNRMQDSRTLTMHLNSEETNHLLKDVNHAYNTEINDILLTALALAMREWTGQNHTLIHLEGHGREPISENVDISRTVGWFTSLYPVMLESKEEEDVAYQIKYTKECLRKVPNKGIGYGILRYLTSVETEEASCLIMKPQIMFNYLGQFDQDISTDTFQISPFNTGPTLSHKVERQYHFEIVGIIQDSTLRLHFEYNEKMYNSSTVQNIITLYKKHLLAIINHCLNKKENEITPSDVGNDTLSIEELADYLEHL</sequence>
<evidence type="ECO:0000256" key="5">
    <source>
        <dbReference type="ARBA" id="ARBA00022598"/>
    </source>
</evidence>
<dbReference type="CDD" id="cd05930">
    <property type="entry name" value="A_NRPS"/>
    <property type="match status" value="1"/>
</dbReference>
<dbReference type="Pfam" id="PF00550">
    <property type="entry name" value="PP-binding"/>
    <property type="match status" value="1"/>
</dbReference>
<dbReference type="InterPro" id="IPR009081">
    <property type="entry name" value="PP-bd_ACP"/>
</dbReference>
<dbReference type="NCBIfam" id="TIGR01720">
    <property type="entry name" value="NRPS-para261"/>
    <property type="match status" value="1"/>
</dbReference>
<keyword evidence="5" id="KW-0436">Ligase</keyword>
<dbReference type="FunFam" id="3.30.300.30:FF:000010">
    <property type="entry name" value="Enterobactin synthetase component F"/>
    <property type="match status" value="1"/>
</dbReference>
<dbReference type="EMBL" id="CP033464">
    <property type="protein sequence ID" value="QDX94311.1"/>
    <property type="molecule type" value="Genomic_DNA"/>
</dbReference>
<dbReference type="GO" id="GO:0044550">
    <property type="term" value="P:secondary metabolite biosynthetic process"/>
    <property type="evidence" value="ECO:0007669"/>
    <property type="project" value="TreeGrafter"/>
</dbReference>
<dbReference type="FunFam" id="3.40.50.980:FF:000001">
    <property type="entry name" value="Non-ribosomal peptide synthetase"/>
    <property type="match status" value="1"/>
</dbReference>
<dbReference type="InterPro" id="IPR023213">
    <property type="entry name" value="CAT-like_dom_sf"/>
</dbReference>
<keyword evidence="4" id="KW-0597">Phosphoprotein</keyword>
<evidence type="ECO:0000256" key="8">
    <source>
        <dbReference type="ARBA" id="ARBA00023268"/>
    </source>
</evidence>
<dbReference type="Gene3D" id="1.10.1200.10">
    <property type="entry name" value="ACP-like"/>
    <property type="match status" value="1"/>
</dbReference>
<dbReference type="InterPro" id="IPR001242">
    <property type="entry name" value="Condensation_dom"/>
</dbReference>
<reference evidence="10 11" key="1">
    <citation type="submission" date="2018-11" db="EMBL/GenBank/DDBJ databases">
        <title>Phylogenetic determinants of toxin gene distribution in genomes of Brevibacillus laterosporus.</title>
        <authorList>
            <person name="Glare T.R."/>
            <person name="Durrant A."/>
            <person name="Berry C."/>
            <person name="Palma L."/>
            <person name="Ormskirk M."/>
            <person name="Cox M.O."/>
        </authorList>
    </citation>
    <scope>NUCLEOTIDE SEQUENCE [LARGE SCALE GENOMIC DNA]</scope>
    <source>
        <strain evidence="10 11">1821L</strain>
    </source>
</reference>
<dbReference type="PROSITE" id="PS00012">
    <property type="entry name" value="PHOSPHOPANTETHEINE"/>
    <property type="match status" value="1"/>
</dbReference>
<dbReference type="GO" id="GO:0016705">
    <property type="term" value="F:oxidoreductase activity, acting on paired donors, with incorporation or reduction of molecular oxygen"/>
    <property type="evidence" value="ECO:0007669"/>
    <property type="project" value="InterPro"/>
</dbReference>
<dbReference type="GO" id="GO:0008610">
    <property type="term" value="P:lipid biosynthetic process"/>
    <property type="evidence" value="ECO:0007669"/>
    <property type="project" value="UniProtKB-ARBA"/>
</dbReference>
<dbReference type="PANTHER" id="PTHR45527:SF1">
    <property type="entry name" value="FATTY ACID SYNTHASE"/>
    <property type="match status" value="1"/>
</dbReference>
<dbReference type="InterPro" id="IPR036661">
    <property type="entry name" value="Luciferase-like_sf"/>
</dbReference>
<dbReference type="Gene3D" id="3.40.50.12780">
    <property type="entry name" value="N-terminal domain of ligase-like"/>
    <property type="match status" value="2"/>
</dbReference>
<evidence type="ECO:0000256" key="7">
    <source>
        <dbReference type="ARBA" id="ARBA00023194"/>
    </source>
</evidence>
<dbReference type="InterPro" id="IPR025110">
    <property type="entry name" value="AMP-bd_C"/>
</dbReference>
<dbReference type="CDD" id="cd19543">
    <property type="entry name" value="DCL_NRPS"/>
    <property type="match status" value="1"/>
</dbReference>
<dbReference type="Pfam" id="PF00501">
    <property type="entry name" value="AMP-binding"/>
    <property type="match status" value="2"/>
</dbReference>
<keyword evidence="6" id="KW-0677">Repeat</keyword>
<evidence type="ECO:0000256" key="1">
    <source>
        <dbReference type="ARBA" id="ARBA00001957"/>
    </source>
</evidence>
<dbReference type="PROSITE" id="PS50075">
    <property type="entry name" value="CARRIER"/>
    <property type="match status" value="1"/>
</dbReference>
<evidence type="ECO:0000256" key="4">
    <source>
        <dbReference type="ARBA" id="ARBA00022553"/>
    </source>
</evidence>